<sequence>MEPLSAFPALPSEIVIHILEETARSSHEGACSVSLVSKWAREIALPHLFATLVHHMTLSFSVTLSTGVGQPPRRQTLGPFPSKYGHFVRNLWTECVKSFFSSVDEELILACPNLQSVALESSSLRLFPFALRSPANALLRDKGHPIFGNLHTITVLTHTYRYHWEPLATAKLLNGMLLLHNITHLRLTDMRISAYCPHDLLPNLTHLALPFLDLGNNFEQRILRLPDGVLQRPELRMIVLTIDEKKWLENPWYLNVLSPGKVLASPRQTFRTLVEWARQRDHKLHVLLSPRTHVEPWQEWAAAARGGPSIWDAAEDARERDTHGDGLPESFFQASYR</sequence>
<accession>A0A1Y2IUW8</accession>
<organism evidence="2 3">
    <name type="scientific">Trametes coccinea (strain BRFM310)</name>
    <name type="common">Pycnoporus coccineus</name>
    <dbReference type="NCBI Taxonomy" id="1353009"/>
    <lineage>
        <taxon>Eukaryota</taxon>
        <taxon>Fungi</taxon>
        <taxon>Dikarya</taxon>
        <taxon>Basidiomycota</taxon>
        <taxon>Agaricomycotina</taxon>
        <taxon>Agaricomycetes</taxon>
        <taxon>Polyporales</taxon>
        <taxon>Polyporaceae</taxon>
        <taxon>Trametes</taxon>
    </lineage>
</organism>
<dbReference type="Proteomes" id="UP000193067">
    <property type="component" value="Unassembled WGS sequence"/>
</dbReference>
<gene>
    <name evidence="2" type="ORF">PYCCODRAFT_153819</name>
</gene>
<evidence type="ECO:0000256" key="1">
    <source>
        <dbReference type="SAM" id="MobiDB-lite"/>
    </source>
</evidence>
<protein>
    <submittedName>
        <fullName evidence="2">Uncharacterized protein</fullName>
    </submittedName>
</protein>
<proteinExistence type="predicted"/>
<reference evidence="2 3" key="1">
    <citation type="journal article" date="2015" name="Biotechnol. Biofuels">
        <title>Enhanced degradation of softwood versus hardwood by the white-rot fungus Pycnoporus coccineus.</title>
        <authorList>
            <person name="Couturier M."/>
            <person name="Navarro D."/>
            <person name="Chevret D."/>
            <person name="Henrissat B."/>
            <person name="Piumi F."/>
            <person name="Ruiz-Duenas F.J."/>
            <person name="Martinez A.T."/>
            <person name="Grigoriev I.V."/>
            <person name="Riley R."/>
            <person name="Lipzen A."/>
            <person name="Berrin J.G."/>
            <person name="Master E.R."/>
            <person name="Rosso M.N."/>
        </authorList>
    </citation>
    <scope>NUCLEOTIDE SEQUENCE [LARGE SCALE GENOMIC DNA]</scope>
    <source>
        <strain evidence="2 3">BRFM310</strain>
    </source>
</reference>
<feature type="compositionally biased region" description="Basic and acidic residues" evidence="1">
    <location>
        <begin position="316"/>
        <end position="326"/>
    </location>
</feature>
<keyword evidence="3" id="KW-1185">Reference proteome</keyword>
<evidence type="ECO:0000313" key="2">
    <source>
        <dbReference type="EMBL" id="OSD04404.1"/>
    </source>
</evidence>
<dbReference type="EMBL" id="KZ084097">
    <property type="protein sequence ID" value="OSD04404.1"/>
    <property type="molecule type" value="Genomic_DNA"/>
</dbReference>
<dbReference type="STRING" id="1353009.A0A1Y2IUW8"/>
<evidence type="ECO:0000313" key="3">
    <source>
        <dbReference type="Proteomes" id="UP000193067"/>
    </source>
</evidence>
<dbReference type="AlphaFoldDB" id="A0A1Y2IUW8"/>
<name>A0A1Y2IUW8_TRAC3</name>
<dbReference type="OrthoDB" id="2795673at2759"/>
<feature type="region of interest" description="Disordered" evidence="1">
    <location>
        <begin position="316"/>
        <end position="337"/>
    </location>
</feature>